<dbReference type="PANTHER" id="PTHR38658:SF1">
    <property type="entry name" value="OXPP CYCLE PROTEIN OPCA-RELATED"/>
    <property type="match status" value="1"/>
</dbReference>
<proteinExistence type="predicted"/>
<feature type="domain" description="Glucose-6-phosphate dehydrogenase assembly protein OpcA C-terminal" evidence="3">
    <location>
        <begin position="165"/>
        <end position="296"/>
    </location>
</feature>
<accession>E6S9K7</accession>
<dbReference type="InterPro" id="IPR046801">
    <property type="entry name" value="OpcA_G6PD_N"/>
</dbReference>
<dbReference type="Pfam" id="PF10128">
    <property type="entry name" value="OpcA_G6PD_assem"/>
    <property type="match status" value="1"/>
</dbReference>
<reference evidence="4 5" key="1">
    <citation type="journal article" date="2010" name="Stand. Genomic Sci.">
        <title>Complete genome sequence of Intrasporangium calvum type strain (7 KIP).</title>
        <authorList>
            <person name="Del Rio T.G."/>
            <person name="Chertkov O."/>
            <person name="Yasawong M."/>
            <person name="Lucas S."/>
            <person name="Deshpande S."/>
            <person name="Cheng J.F."/>
            <person name="Detter C."/>
            <person name="Tapia R."/>
            <person name="Han C."/>
            <person name="Goodwin L."/>
            <person name="Pitluck S."/>
            <person name="Liolios K."/>
            <person name="Ivanova N."/>
            <person name="Mavromatis K."/>
            <person name="Pati A."/>
            <person name="Chen A."/>
            <person name="Palaniappan K."/>
            <person name="Land M."/>
            <person name="Hauser L."/>
            <person name="Chang Y.J."/>
            <person name="Jeffries C.D."/>
            <person name="Rohde M."/>
            <person name="Pukall R."/>
            <person name="Sikorski J."/>
            <person name="Goker M."/>
            <person name="Woyke T."/>
            <person name="Bristow J."/>
            <person name="Eisen J.A."/>
            <person name="Markowitz V."/>
            <person name="Hugenholtz P."/>
            <person name="Kyrpides N.C."/>
            <person name="Klenk H.P."/>
            <person name="Lapidus A."/>
        </authorList>
    </citation>
    <scope>NUCLEOTIDE SEQUENCE [LARGE SCALE GENOMIC DNA]</scope>
    <source>
        <strain evidence="5">ATCC 23552 / DSM 43043 / JCM 3097 / NBRC 12989 / 7 KIP</strain>
    </source>
</reference>
<dbReference type="AlphaFoldDB" id="E6S9K7"/>
<evidence type="ECO:0000313" key="4">
    <source>
        <dbReference type="EMBL" id="ADU48203.1"/>
    </source>
</evidence>
<feature type="region of interest" description="Disordered" evidence="1">
    <location>
        <begin position="312"/>
        <end position="411"/>
    </location>
</feature>
<evidence type="ECO:0000256" key="1">
    <source>
        <dbReference type="SAM" id="MobiDB-lite"/>
    </source>
</evidence>
<dbReference type="eggNOG" id="COG3429">
    <property type="taxonomic scope" value="Bacteria"/>
</dbReference>
<name>E6S9K7_INTC7</name>
<dbReference type="STRING" id="710696.Intca_1690"/>
<organism evidence="4 5">
    <name type="scientific">Intrasporangium calvum (strain ATCC 23552 / DSM 43043 / JCM 3097 / NBRC 12989 / NCIMB 10167 / NRRL B-3866 / 7 KIP)</name>
    <dbReference type="NCBI Taxonomy" id="710696"/>
    <lineage>
        <taxon>Bacteria</taxon>
        <taxon>Bacillati</taxon>
        <taxon>Actinomycetota</taxon>
        <taxon>Actinomycetes</taxon>
        <taxon>Micrococcales</taxon>
        <taxon>Intrasporangiaceae</taxon>
        <taxon>Intrasporangium</taxon>
    </lineage>
</organism>
<dbReference type="Proteomes" id="UP000008914">
    <property type="component" value="Chromosome"/>
</dbReference>
<evidence type="ECO:0000259" key="2">
    <source>
        <dbReference type="Pfam" id="PF10128"/>
    </source>
</evidence>
<evidence type="ECO:0000259" key="3">
    <source>
        <dbReference type="Pfam" id="PF20171"/>
    </source>
</evidence>
<dbReference type="InterPro" id="IPR046802">
    <property type="entry name" value="OpcA_G6PD_C"/>
</dbReference>
<sequence>MIRDLTDTTTTEISKTLVRTRNEVGAMALGRVLTLVIVVDDADASEAIDVANHASRQHPCRIIVVIAGDRRGRNRLDAQIRLGGDAGASEIVVLRLYGPLAKHGPSVVVPLLLPDSPIVAWWPGEAPGDVADDPIGAMAQRRITDAAQHRNSRAMLKKRAQSYQPGDTDLSWTRITRWRGLLAAALDQPPHEPVTQAVVSGAPDSPSTDLLAAWLAYRLKVPVQRVATPRGSGISAVRLERKSGPIDLVRPGDTIATLSQPGQPDRRITLPRREARDILADELRRLDPDNTYEDALLRGLDKLKPVRLSAAAAAKAGKAPDPERSRRLADRLSRDDSAQEAMAMITAPPAPERSEAGQVHSATVRKLAGKRTPREKEAAQEVRPSGRSTRTDKPGAETPSKNTTASKKASS</sequence>
<keyword evidence="5" id="KW-1185">Reference proteome</keyword>
<dbReference type="PANTHER" id="PTHR38658">
    <property type="entry name" value="OXPP CYCLE PROTEIN OPCA-RELATED"/>
    <property type="match status" value="1"/>
</dbReference>
<evidence type="ECO:0000313" key="5">
    <source>
        <dbReference type="Proteomes" id="UP000008914"/>
    </source>
</evidence>
<dbReference type="EMBL" id="CP002343">
    <property type="protein sequence ID" value="ADU48203.1"/>
    <property type="molecule type" value="Genomic_DNA"/>
</dbReference>
<feature type="domain" description="Glucose-6-phosphate dehydrogenase assembly protein OpcA N-terminal" evidence="2">
    <location>
        <begin position="51"/>
        <end position="161"/>
    </location>
</feature>
<dbReference type="Pfam" id="PF20171">
    <property type="entry name" value="OpcA_G6PD_C"/>
    <property type="match status" value="1"/>
</dbReference>
<feature type="compositionally biased region" description="Low complexity" evidence="1">
    <location>
        <begin position="400"/>
        <end position="411"/>
    </location>
</feature>
<dbReference type="NCBIfam" id="TIGR00534">
    <property type="entry name" value="OpcA"/>
    <property type="match status" value="1"/>
</dbReference>
<dbReference type="KEGG" id="ica:Intca_1690"/>
<dbReference type="HOGENOM" id="CLU_046988_1_0_11"/>
<feature type="compositionally biased region" description="Basic and acidic residues" evidence="1">
    <location>
        <begin position="318"/>
        <end position="337"/>
    </location>
</feature>
<dbReference type="InterPro" id="IPR004555">
    <property type="entry name" value="G6PDH_assembly_OpcA"/>
</dbReference>
<protein>
    <submittedName>
        <fullName evidence="4">Glucose-6-phosphate dehydrogenase subunit</fullName>
    </submittedName>
</protein>
<gene>
    <name evidence="4" type="ordered locus">Intca_1690</name>
</gene>
<dbReference type="RefSeq" id="WP_013492518.1">
    <property type="nucleotide sequence ID" value="NC_014830.1"/>
</dbReference>